<organism evidence="4 5">
    <name type="scientific">Hibiscus sabdariffa</name>
    <name type="common">roselle</name>
    <dbReference type="NCBI Taxonomy" id="183260"/>
    <lineage>
        <taxon>Eukaryota</taxon>
        <taxon>Viridiplantae</taxon>
        <taxon>Streptophyta</taxon>
        <taxon>Embryophyta</taxon>
        <taxon>Tracheophyta</taxon>
        <taxon>Spermatophyta</taxon>
        <taxon>Magnoliopsida</taxon>
        <taxon>eudicotyledons</taxon>
        <taxon>Gunneridae</taxon>
        <taxon>Pentapetalae</taxon>
        <taxon>rosids</taxon>
        <taxon>malvids</taxon>
        <taxon>Malvales</taxon>
        <taxon>Malvaceae</taxon>
        <taxon>Malvoideae</taxon>
        <taxon>Hibiscus</taxon>
    </lineage>
</organism>
<comment type="similarity">
    <text evidence="1">Belongs to the ARG7 family.</text>
</comment>
<reference evidence="4 5" key="1">
    <citation type="journal article" date="2024" name="G3 (Bethesda)">
        <title>Genome assembly of Hibiscus sabdariffa L. provides insights into metabolisms of medicinal natural products.</title>
        <authorList>
            <person name="Kim T."/>
        </authorList>
    </citation>
    <scope>NUCLEOTIDE SEQUENCE [LARGE SCALE GENOMIC DNA]</scope>
    <source>
        <strain evidence="4">TK-2024</strain>
        <tissue evidence="4">Old leaves</tissue>
    </source>
</reference>
<sequence length="131" mass="14642">MISSKKLVALARKWKTMAGIGRRTISIPSPRNNRKLVAKAGHFVVYSLDEGRFVVPLAYLGTNVFKELFRLSEEEFGLPRDGPITLPCDAAVLEYVISLVQRHDSEMLEKALFVLLGSHQCYSTTASQELC</sequence>
<proteinExistence type="inferred from homology"/>
<accession>A0ABR2E5D5</accession>
<evidence type="ECO:0000256" key="2">
    <source>
        <dbReference type="ARBA" id="ARBA00022473"/>
    </source>
</evidence>
<comment type="caution">
    <text evidence="4">The sequence shown here is derived from an EMBL/GenBank/DDBJ whole genome shotgun (WGS) entry which is preliminary data.</text>
</comment>
<name>A0ABR2E5D5_9ROSI</name>
<dbReference type="EMBL" id="JBBPBM010000020">
    <property type="protein sequence ID" value="KAK8551723.1"/>
    <property type="molecule type" value="Genomic_DNA"/>
</dbReference>
<dbReference type="InterPro" id="IPR003676">
    <property type="entry name" value="SAUR_fam"/>
</dbReference>
<keyword evidence="5" id="KW-1185">Reference proteome</keyword>
<keyword evidence="3" id="KW-0341">Growth regulation</keyword>
<dbReference type="Pfam" id="PF02519">
    <property type="entry name" value="Auxin_inducible"/>
    <property type="match status" value="1"/>
</dbReference>
<dbReference type="Proteomes" id="UP001472677">
    <property type="component" value="Unassembled WGS sequence"/>
</dbReference>
<keyword evidence="2" id="KW-0217">Developmental protein</keyword>
<evidence type="ECO:0000256" key="1">
    <source>
        <dbReference type="ARBA" id="ARBA00006974"/>
    </source>
</evidence>
<protein>
    <submittedName>
        <fullName evidence="4">Uncharacterized protein</fullName>
    </submittedName>
</protein>
<dbReference type="PANTHER" id="PTHR31175:SF120">
    <property type="entry name" value="OS09G0547100 PROTEIN"/>
    <property type="match status" value="1"/>
</dbReference>
<gene>
    <name evidence="4" type="ORF">V6N12_040347</name>
</gene>
<evidence type="ECO:0000313" key="4">
    <source>
        <dbReference type="EMBL" id="KAK8551723.1"/>
    </source>
</evidence>
<evidence type="ECO:0000313" key="5">
    <source>
        <dbReference type="Proteomes" id="UP001472677"/>
    </source>
</evidence>
<dbReference type="PANTHER" id="PTHR31175">
    <property type="entry name" value="AUXIN-RESPONSIVE FAMILY PROTEIN"/>
    <property type="match status" value="1"/>
</dbReference>
<evidence type="ECO:0000256" key="3">
    <source>
        <dbReference type="ARBA" id="ARBA00022604"/>
    </source>
</evidence>